<protein>
    <submittedName>
        <fullName evidence="2">Uncharacterized protein</fullName>
    </submittedName>
</protein>
<dbReference type="AlphaFoldDB" id="A0A0S4IK74"/>
<feature type="region of interest" description="Disordered" evidence="1">
    <location>
        <begin position="20"/>
        <end position="40"/>
    </location>
</feature>
<dbReference type="Proteomes" id="UP000051952">
    <property type="component" value="Unassembled WGS sequence"/>
</dbReference>
<proteinExistence type="predicted"/>
<organism evidence="2 3">
    <name type="scientific">Bodo saltans</name>
    <name type="common">Flagellated protozoan</name>
    <dbReference type="NCBI Taxonomy" id="75058"/>
    <lineage>
        <taxon>Eukaryota</taxon>
        <taxon>Discoba</taxon>
        <taxon>Euglenozoa</taxon>
        <taxon>Kinetoplastea</taxon>
        <taxon>Metakinetoplastina</taxon>
        <taxon>Eubodonida</taxon>
        <taxon>Bodonidae</taxon>
        <taxon>Bodo</taxon>
    </lineage>
</organism>
<sequence>MANASYIHLLQSSERAAIEDDVGKRARSHQGPCEDDSAPAVDDDFTRAAKLVAAVGAHGSRDTCAATEIRSGPVIAECFMDLDTIKRWCPTVSVFAGNFVKIREVAGAVRA</sequence>
<keyword evidence="3" id="KW-1185">Reference proteome</keyword>
<evidence type="ECO:0000256" key="1">
    <source>
        <dbReference type="SAM" id="MobiDB-lite"/>
    </source>
</evidence>
<name>A0A0S4IK74_BODSA</name>
<evidence type="ECO:0000313" key="2">
    <source>
        <dbReference type="EMBL" id="CUE63859.1"/>
    </source>
</evidence>
<evidence type="ECO:0000313" key="3">
    <source>
        <dbReference type="Proteomes" id="UP000051952"/>
    </source>
</evidence>
<accession>A0A0S4IK74</accession>
<dbReference type="VEuPathDB" id="TriTrypDB:BSAL_50340"/>
<gene>
    <name evidence="2" type="ORF">BSAL_50340</name>
</gene>
<reference evidence="3" key="1">
    <citation type="submission" date="2015-09" db="EMBL/GenBank/DDBJ databases">
        <authorList>
            <consortium name="Pathogen Informatics"/>
        </authorList>
    </citation>
    <scope>NUCLEOTIDE SEQUENCE [LARGE SCALE GENOMIC DNA]</scope>
    <source>
        <strain evidence="3">Lake Konstanz</strain>
    </source>
</reference>
<dbReference type="EMBL" id="CYKH01000039">
    <property type="protein sequence ID" value="CUE63859.1"/>
    <property type="molecule type" value="Genomic_DNA"/>
</dbReference>